<protein>
    <submittedName>
        <fullName evidence="1">Uncharacterized protein</fullName>
    </submittedName>
</protein>
<dbReference type="Proteomes" id="UP000680656">
    <property type="component" value="Chromosome"/>
</dbReference>
<dbReference type="AlphaFoldDB" id="A0A8E7B2Z7"/>
<name>A0A8E7B2Z7_9EURY</name>
<evidence type="ECO:0000313" key="2">
    <source>
        <dbReference type="Proteomes" id="UP000680656"/>
    </source>
</evidence>
<dbReference type="KEGG" id="mrtj:KHC33_06965"/>
<keyword evidence="2" id="KW-1185">Reference proteome</keyword>
<reference evidence="1 2" key="1">
    <citation type="submission" date="2021-05" db="EMBL/GenBank/DDBJ databases">
        <title>A novel Methanospirillum isolate from a pyrite-forming mixed culture.</title>
        <authorList>
            <person name="Bunk B."/>
            <person name="Sproer C."/>
            <person name="Spring S."/>
            <person name="Pester M."/>
        </authorList>
    </citation>
    <scope>NUCLEOTIDE SEQUENCE [LARGE SCALE GENOMIC DNA]</scope>
    <source>
        <strain evidence="1 2">J.3.6.1-F.2.7.3</strain>
    </source>
</reference>
<dbReference type="RefSeq" id="WP_214420990.1">
    <property type="nucleotide sequence ID" value="NZ_CP075546.1"/>
</dbReference>
<organism evidence="1 2">
    <name type="scientific">Methanospirillum purgamenti</name>
    <dbReference type="NCBI Taxonomy" id="2834276"/>
    <lineage>
        <taxon>Archaea</taxon>
        <taxon>Methanobacteriati</taxon>
        <taxon>Methanobacteriota</taxon>
        <taxon>Stenosarchaea group</taxon>
        <taxon>Methanomicrobia</taxon>
        <taxon>Methanomicrobiales</taxon>
        <taxon>Methanospirillaceae</taxon>
        <taxon>Methanospirillum</taxon>
    </lineage>
</organism>
<sequence>MIKKRTTIGILVMITLLCVSIGTASNVSGWNGTWHSEQYELIFVQTDDGKVSGTYLPLDPETGDPGVIEGILDEDEKVLSGTWIEDGTCFFKLSEDGNAFNGTYESVNSQGQKYGADWNASRIMTDDSANETGWTGTWRSNTETLYLVQNGSVVSGTYEPFNPGENDLEEPGVIEGTVSVDETEFTGTWKEFGGLKYILSEDAMFFNGTYGFGTADSMDDSIDDSWNGTRIL</sequence>
<proteinExistence type="predicted"/>
<accession>A0A8E7B2Z7</accession>
<dbReference type="GeneID" id="65096911"/>
<dbReference type="EMBL" id="CP075546">
    <property type="protein sequence ID" value="QVV90218.1"/>
    <property type="molecule type" value="Genomic_DNA"/>
</dbReference>
<evidence type="ECO:0000313" key="1">
    <source>
        <dbReference type="EMBL" id="QVV90218.1"/>
    </source>
</evidence>
<gene>
    <name evidence="1" type="ORF">KHC33_06965</name>
</gene>